<evidence type="ECO:0000313" key="6">
    <source>
        <dbReference type="EMBL" id="ROP38994.1"/>
    </source>
</evidence>
<dbReference type="PANTHER" id="PTHR43963">
    <property type="entry name" value="CARBONYL REDUCTASE 1-RELATED"/>
    <property type="match status" value="1"/>
</dbReference>
<evidence type="ECO:0000259" key="5">
    <source>
        <dbReference type="SMART" id="SM00822"/>
    </source>
</evidence>
<protein>
    <submittedName>
        <fullName evidence="6">NADP-dependent 3-hydroxy acid dehydrogenase YdfG</fullName>
    </submittedName>
</protein>
<proteinExistence type="inferred from homology"/>
<dbReference type="Pfam" id="PF00106">
    <property type="entry name" value="adh_short"/>
    <property type="match status" value="1"/>
</dbReference>
<dbReference type="SUPFAM" id="SSF51735">
    <property type="entry name" value="NAD(P)-binding Rossmann-fold domains"/>
    <property type="match status" value="1"/>
</dbReference>
<keyword evidence="3" id="KW-0560">Oxidoreductase</keyword>
<evidence type="ECO:0000256" key="3">
    <source>
        <dbReference type="ARBA" id="ARBA00023002"/>
    </source>
</evidence>
<keyword evidence="7" id="KW-1185">Reference proteome</keyword>
<comment type="caution">
    <text evidence="6">The sequence shown here is derived from an EMBL/GenBank/DDBJ whole genome shotgun (WGS) entry which is preliminary data.</text>
</comment>
<dbReference type="RefSeq" id="WP_123744552.1">
    <property type="nucleotide sequence ID" value="NZ_RJKM01000001.1"/>
</dbReference>
<reference evidence="6 7" key="1">
    <citation type="submission" date="2018-11" db="EMBL/GenBank/DDBJ databases">
        <title>Sequencing the genomes of 1000 actinobacteria strains.</title>
        <authorList>
            <person name="Klenk H.-P."/>
        </authorList>
    </citation>
    <scope>NUCLEOTIDE SEQUENCE [LARGE SCALE GENOMIC DNA]</scope>
    <source>
        <strain evidence="6 7">DSM 44231</strain>
    </source>
</reference>
<dbReference type="PRINTS" id="PR00080">
    <property type="entry name" value="SDRFAMILY"/>
</dbReference>
<dbReference type="AlphaFoldDB" id="A0A3N1H8Z5"/>
<keyword evidence="2" id="KW-0521">NADP</keyword>
<dbReference type="InterPro" id="IPR057326">
    <property type="entry name" value="KR_dom"/>
</dbReference>
<dbReference type="InterPro" id="IPR036291">
    <property type="entry name" value="NAD(P)-bd_dom_sf"/>
</dbReference>
<dbReference type="EMBL" id="RJKM01000001">
    <property type="protein sequence ID" value="ROP38994.1"/>
    <property type="molecule type" value="Genomic_DNA"/>
</dbReference>
<organism evidence="6 7">
    <name type="scientific">Saccharothrix texasensis</name>
    <dbReference type="NCBI Taxonomy" id="103734"/>
    <lineage>
        <taxon>Bacteria</taxon>
        <taxon>Bacillati</taxon>
        <taxon>Actinomycetota</taxon>
        <taxon>Actinomycetes</taxon>
        <taxon>Pseudonocardiales</taxon>
        <taxon>Pseudonocardiaceae</taxon>
        <taxon>Saccharothrix</taxon>
    </lineage>
</organism>
<name>A0A3N1H8Z5_9PSEU</name>
<sequence>MTAGITRVALVTGSNRGLGLAIVRGLAQQGLHVVLTARSEQAAEAAAAPLVAEGLPVSAHQLDVTDVASVSRAISDITFEHGRLDVLVNNAAVAIDRGLDAWSLDQERVKATFETNVFGAWRCASAVVPVMKEQKYGRILNLTTHMASLSTMKSSSPSYRVSKTAVNALTKVLADELHEHNILVNAASPGRADTRLAYGKAEQTPEEAASTMLWLATLRDDGPTGGLYFGREALEW</sequence>
<accession>A0A3N1H8Z5</accession>
<gene>
    <name evidence="6" type="ORF">EDD40_4362</name>
</gene>
<evidence type="ECO:0000256" key="2">
    <source>
        <dbReference type="ARBA" id="ARBA00022857"/>
    </source>
</evidence>
<dbReference type="PANTHER" id="PTHR43963:SF6">
    <property type="entry name" value="CHAIN DEHYDROGENASE FAMILY PROTEIN, PUTATIVE (AFU_ORTHOLOGUE AFUA_3G15350)-RELATED"/>
    <property type="match status" value="1"/>
</dbReference>
<feature type="domain" description="Ketoreductase" evidence="5">
    <location>
        <begin position="7"/>
        <end position="221"/>
    </location>
</feature>
<dbReference type="Gene3D" id="3.40.50.720">
    <property type="entry name" value="NAD(P)-binding Rossmann-like Domain"/>
    <property type="match status" value="1"/>
</dbReference>
<dbReference type="GO" id="GO:0016491">
    <property type="term" value="F:oxidoreductase activity"/>
    <property type="evidence" value="ECO:0007669"/>
    <property type="project" value="UniProtKB-KW"/>
</dbReference>
<dbReference type="PRINTS" id="PR00081">
    <property type="entry name" value="GDHRDH"/>
</dbReference>
<dbReference type="Proteomes" id="UP000268727">
    <property type="component" value="Unassembled WGS sequence"/>
</dbReference>
<evidence type="ECO:0000313" key="7">
    <source>
        <dbReference type="Proteomes" id="UP000268727"/>
    </source>
</evidence>
<dbReference type="InterPro" id="IPR002347">
    <property type="entry name" value="SDR_fam"/>
</dbReference>
<evidence type="ECO:0000256" key="4">
    <source>
        <dbReference type="RuleBase" id="RU000363"/>
    </source>
</evidence>
<dbReference type="OrthoDB" id="9781117at2"/>
<evidence type="ECO:0000256" key="1">
    <source>
        <dbReference type="ARBA" id="ARBA00006484"/>
    </source>
</evidence>
<comment type="similarity">
    <text evidence="1 4">Belongs to the short-chain dehydrogenases/reductases (SDR) family.</text>
</comment>
<dbReference type="SMART" id="SM00822">
    <property type="entry name" value="PKS_KR"/>
    <property type="match status" value="1"/>
</dbReference>